<evidence type="ECO:0000313" key="3">
    <source>
        <dbReference type="EMBL" id="TCO60993.1"/>
    </source>
</evidence>
<evidence type="ECO:0000256" key="1">
    <source>
        <dbReference type="PROSITE-ProRule" id="PRU01282"/>
    </source>
</evidence>
<dbReference type="PANTHER" id="PTHR13887:SF41">
    <property type="entry name" value="THIOREDOXIN SUPERFAMILY PROTEIN"/>
    <property type="match status" value="1"/>
</dbReference>
<comment type="similarity">
    <text evidence="1">Belongs to the ArsC family.</text>
</comment>
<dbReference type="GO" id="GO:0016853">
    <property type="term" value="F:isomerase activity"/>
    <property type="evidence" value="ECO:0007669"/>
    <property type="project" value="UniProtKB-KW"/>
</dbReference>
<dbReference type="GO" id="GO:0016491">
    <property type="term" value="F:oxidoreductase activity"/>
    <property type="evidence" value="ECO:0007669"/>
    <property type="project" value="InterPro"/>
</dbReference>
<dbReference type="EMBL" id="SLWS01000003">
    <property type="protein sequence ID" value="TCO60993.1"/>
    <property type="molecule type" value="Genomic_DNA"/>
</dbReference>
<dbReference type="Pfam" id="PF01323">
    <property type="entry name" value="DSBA"/>
    <property type="match status" value="1"/>
</dbReference>
<dbReference type="InterPro" id="IPR001853">
    <property type="entry name" value="DSBA-like_thioredoxin_dom"/>
</dbReference>
<proteinExistence type="inferred from homology"/>
<name>A0A4R2JLP6_9PSEU</name>
<keyword evidence="3" id="KW-0413">Isomerase</keyword>
<reference evidence="3 4" key="1">
    <citation type="submission" date="2019-03" db="EMBL/GenBank/DDBJ databases">
        <title>Genomic Encyclopedia of Type Strains, Phase IV (KMG-IV): sequencing the most valuable type-strain genomes for metagenomic binning, comparative biology and taxonomic classification.</title>
        <authorList>
            <person name="Goeker M."/>
        </authorList>
    </citation>
    <scope>NUCLEOTIDE SEQUENCE [LARGE SCALE GENOMIC DNA]</scope>
    <source>
        <strain evidence="3 4">DSM 45934</strain>
    </source>
</reference>
<sequence>MEIWSDIVCPWCYIGKARFDKALAAFEHRDEVEVEFRSFELEPGRDKQDVEPVERMLTRKYGPQAAGMEERVAELARAEGLGFRVDREVGSTFDAHRLLHLARDHGVGNDLADALFDANFADARPLFTGDALPQVAAKVGLDEEDVRRVLADPTAYAEAVRREEREAADLGATGVPFFVIDRRLAVAGGQPTEVFARALERAWQESH</sequence>
<dbReference type="PANTHER" id="PTHR13887">
    <property type="entry name" value="GLUTATHIONE S-TRANSFERASE KAPPA"/>
    <property type="match status" value="1"/>
</dbReference>
<feature type="domain" description="DSBA-like thioredoxin" evidence="2">
    <location>
        <begin position="2"/>
        <end position="199"/>
    </location>
</feature>
<evidence type="ECO:0000259" key="2">
    <source>
        <dbReference type="Pfam" id="PF01323"/>
    </source>
</evidence>
<accession>A0A4R2JLP6</accession>
<comment type="caution">
    <text evidence="3">The sequence shown here is derived from an EMBL/GenBank/DDBJ whole genome shotgun (WGS) entry which is preliminary data.</text>
</comment>
<keyword evidence="4" id="KW-1185">Reference proteome</keyword>
<dbReference type="SUPFAM" id="SSF52833">
    <property type="entry name" value="Thioredoxin-like"/>
    <property type="match status" value="1"/>
</dbReference>
<dbReference type="PROSITE" id="PS51353">
    <property type="entry name" value="ARSC"/>
    <property type="match status" value="1"/>
</dbReference>
<evidence type="ECO:0000313" key="4">
    <source>
        <dbReference type="Proteomes" id="UP000295680"/>
    </source>
</evidence>
<gene>
    <name evidence="3" type="ORF">EV192_103576</name>
</gene>
<dbReference type="AlphaFoldDB" id="A0A4R2JLP6"/>
<organism evidence="3 4">
    <name type="scientific">Actinocrispum wychmicini</name>
    <dbReference type="NCBI Taxonomy" id="1213861"/>
    <lineage>
        <taxon>Bacteria</taxon>
        <taxon>Bacillati</taxon>
        <taxon>Actinomycetota</taxon>
        <taxon>Actinomycetes</taxon>
        <taxon>Pseudonocardiales</taxon>
        <taxon>Pseudonocardiaceae</taxon>
        <taxon>Actinocrispum</taxon>
    </lineage>
</organism>
<dbReference type="Proteomes" id="UP000295680">
    <property type="component" value="Unassembled WGS sequence"/>
</dbReference>
<protein>
    <submittedName>
        <fullName evidence="3">Putative DsbA family dithiol-disulfide isomerase</fullName>
    </submittedName>
</protein>
<dbReference type="InterPro" id="IPR006660">
    <property type="entry name" value="Arsenate_reductase-like"/>
</dbReference>
<dbReference type="InterPro" id="IPR036249">
    <property type="entry name" value="Thioredoxin-like_sf"/>
</dbReference>
<dbReference type="CDD" id="cd03024">
    <property type="entry name" value="DsbA_FrnE"/>
    <property type="match status" value="1"/>
</dbReference>
<dbReference type="Gene3D" id="3.40.30.10">
    <property type="entry name" value="Glutaredoxin"/>
    <property type="match status" value="1"/>
</dbReference>